<evidence type="ECO:0000313" key="4">
    <source>
        <dbReference type="EMBL" id="HJB14365.1"/>
    </source>
</evidence>
<dbReference type="PANTHER" id="PTHR46558:SF4">
    <property type="entry name" value="DNA-BIDING PHAGE PROTEIN"/>
    <property type="match status" value="1"/>
</dbReference>
<sequence length="77" mass="8234">MRIRELREAAGFSQMDLARQMGVSGPSVIQWEKGRTLPTADKLPRLADLLGCSIDALYGRTGPPAAPTTSTQEGGHP</sequence>
<dbReference type="Pfam" id="PF01381">
    <property type="entry name" value="HTH_3"/>
    <property type="match status" value="1"/>
</dbReference>
<feature type="compositionally biased region" description="Polar residues" evidence="2">
    <location>
        <begin position="67"/>
        <end position="77"/>
    </location>
</feature>
<reference evidence="4" key="2">
    <citation type="submission" date="2021-04" db="EMBL/GenBank/DDBJ databases">
        <authorList>
            <person name="Gilroy R."/>
        </authorList>
    </citation>
    <scope>NUCLEOTIDE SEQUENCE</scope>
    <source>
        <strain evidence="4">ChiBcec18-1249</strain>
    </source>
</reference>
<accession>A0A9D2LLM2</accession>
<dbReference type="GO" id="GO:0003677">
    <property type="term" value="F:DNA binding"/>
    <property type="evidence" value="ECO:0007669"/>
    <property type="project" value="UniProtKB-KW"/>
</dbReference>
<evidence type="ECO:0000256" key="1">
    <source>
        <dbReference type="ARBA" id="ARBA00023125"/>
    </source>
</evidence>
<feature type="region of interest" description="Disordered" evidence="2">
    <location>
        <begin position="58"/>
        <end position="77"/>
    </location>
</feature>
<reference evidence="4" key="1">
    <citation type="journal article" date="2021" name="PeerJ">
        <title>Extensive microbial diversity within the chicken gut microbiome revealed by metagenomics and culture.</title>
        <authorList>
            <person name="Gilroy R."/>
            <person name="Ravi A."/>
            <person name="Getino M."/>
            <person name="Pursley I."/>
            <person name="Horton D.L."/>
            <person name="Alikhan N.F."/>
            <person name="Baker D."/>
            <person name="Gharbi K."/>
            <person name="Hall N."/>
            <person name="Watson M."/>
            <person name="Adriaenssens E.M."/>
            <person name="Foster-Nyarko E."/>
            <person name="Jarju S."/>
            <person name="Secka A."/>
            <person name="Antonio M."/>
            <person name="Oren A."/>
            <person name="Chaudhuri R.R."/>
            <person name="La Ragione R."/>
            <person name="Hildebrand F."/>
            <person name="Pallen M.J."/>
        </authorList>
    </citation>
    <scope>NUCLEOTIDE SEQUENCE</scope>
    <source>
        <strain evidence="4">ChiBcec18-1249</strain>
    </source>
</reference>
<name>A0A9D2LLM2_9FIRM</name>
<organism evidence="4 5">
    <name type="scientific">Candidatus Oscillibacter excrementigallinarum</name>
    <dbReference type="NCBI Taxonomy" id="2838716"/>
    <lineage>
        <taxon>Bacteria</taxon>
        <taxon>Bacillati</taxon>
        <taxon>Bacillota</taxon>
        <taxon>Clostridia</taxon>
        <taxon>Eubacteriales</taxon>
        <taxon>Oscillospiraceae</taxon>
        <taxon>Oscillibacter</taxon>
    </lineage>
</organism>
<proteinExistence type="predicted"/>
<keyword evidence="1" id="KW-0238">DNA-binding</keyword>
<dbReference type="AlphaFoldDB" id="A0A9D2LLM2"/>
<evidence type="ECO:0000313" key="5">
    <source>
        <dbReference type="Proteomes" id="UP000823824"/>
    </source>
</evidence>
<feature type="domain" description="HTH cro/C1-type" evidence="3">
    <location>
        <begin position="3"/>
        <end position="57"/>
    </location>
</feature>
<dbReference type="PANTHER" id="PTHR46558">
    <property type="entry name" value="TRACRIPTIONAL REGULATORY PROTEIN-RELATED-RELATED"/>
    <property type="match status" value="1"/>
</dbReference>
<dbReference type="SMART" id="SM00530">
    <property type="entry name" value="HTH_XRE"/>
    <property type="match status" value="1"/>
</dbReference>
<dbReference type="Proteomes" id="UP000823824">
    <property type="component" value="Unassembled WGS sequence"/>
</dbReference>
<protein>
    <submittedName>
        <fullName evidence="4">Helix-turn-helix domain-containing protein</fullName>
    </submittedName>
</protein>
<evidence type="ECO:0000256" key="2">
    <source>
        <dbReference type="SAM" id="MobiDB-lite"/>
    </source>
</evidence>
<dbReference type="EMBL" id="DWZJ01000106">
    <property type="protein sequence ID" value="HJB14365.1"/>
    <property type="molecule type" value="Genomic_DNA"/>
</dbReference>
<dbReference type="InterPro" id="IPR001387">
    <property type="entry name" value="Cro/C1-type_HTH"/>
</dbReference>
<gene>
    <name evidence="4" type="ORF">H9787_11740</name>
</gene>
<comment type="caution">
    <text evidence="4">The sequence shown here is derived from an EMBL/GenBank/DDBJ whole genome shotgun (WGS) entry which is preliminary data.</text>
</comment>
<dbReference type="CDD" id="cd00093">
    <property type="entry name" value="HTH_XRE"/>
    <property type="match status" value="1"/>
</dbReference>
<evidence type="ECO:0000259" key="3">
    <source>
        <dbReference type="PROSITE" id="PS50943"/>
    </source>
</evidence>
<dbReference type="Gene3D" id="1.10.260.40">
    <property type="entry name" value="lambda repressor-like DNA-binding domains"/>
    <property type="match status" value="1"/>
</dbReference>
<dbReference type="SUPFAM" id="SSF47413">
    <property type="entry name" value="lambda repressor-like DNA-binding domains"/>
    <property type="match status" value="1"/>
</dbReference>
<dbReference type="PROSITE" id="PS50943">
    <property type="entry name" value="HTH_CROC1"/>
    <property type="match status" value="1"/>
</dbReference>
<dbReference type="InterPro" id="IPR010982">
    <property type="entry name" value="Lambda_DNA-bd_dom_sf"/>
</dbReference>